<dbReference type="Proteomes" id="UP000651837">
    <property type="component" value="Unassembled WGS sequence"/>
</dbReference>
<dbReference type="EMBL" id="JACWLN010000017">
    <property type="protein sequence ID" value="MBD1263096.1"/>
    <property type="molecule type" value="Genomic_DNA"/>
</dbReference>
<gene>
    <name evidence="1" type="ORF">HZY62_21080</name>
    <name evidence="2" type="ORF">LX92_04276</name>
</gene>
<accession>A0A316DL61</accession>
<dbReference type="RefSeq" id="WP_109654871.1">
    <property type="nucleotide sequence ID" value="NZ_JACWLN010000017.1"/>
</dbReference>
<dbReference type="EMBL" id="QGGQ01000016">
    <property type="protein sequence ID" value="PWK18811.1"/>
    <property type="molecule type" value="Genomic_DNA"/>
</dbReference>
<evidence type="ECO:0000313" key="4">
    <source>
        <dbReference type="Proteomes" id="UP000651837"/>
    </source>
</evidence>
<reference evidence="2 3" key="1">
    <citation type="submission" date="2018-05" db="EMBL/GenBank/DDBJ databases">
        <title>Genomic Encyclopedia of Archaeal and Bacterial Type Strains, Phase II (KMG-II): from individual species to whole genera.</title>
        <authorList>
            <person name="Goeker M."/>
        </authorList>
    </citation>
    <scope>NUCLEOTIDE SEQUENCE [LARGE SCALE GENOMIC DNA]</scope>
    <source>
        <strain evidence="2 3">DSM 23514</strain>
    </source>
</reference>
<organism evidence="2 3">
    <name type="scientific">Maribacter polysiphoniae</name>
    <dbReference type="NCBI Taxonomy" id="429344"/>
    <lineage>
        <taxon>Bacteria</taxon>
        <taxon>Pseudomonadati</taxon>
        <taxon>Bacteroidota</taxon>
        <taxon>Flavobacteriia</taxon>
        <taxon>Flavobacteriales</taxon>
        <taxon>Flavobacteriaceae</taxon>
        <taxon>Maribacter</taxon>
    </lineage>
</organism>
<reference evidence="1 4" key="2">
    <citation type="submission" date="2020-07" db="EMBL/GenBank/DDBJ databases">
        <title>The draft genome sequence of Maribacter polysiphoniae KCTC 22021.</title>
        <authorList>
            <person name="Mu L."/>
        </authorList>
    </citation>
    <scope>NUCLEOTIDE SEQUENCE [LARGE SCALE GENOMIC DNA]</scope>
    <source>
        <strain evidence="1 4">KCTC 22021</strain>
    </source>
</reference>
<proteinExistence type="predicted"/>
<dbReference type="OrthoDB" id="679784at2"/>
<evidence type="ECO:0000313" key="2">
    <source>
        <dbReference type="EMBL" id="PWK18811.1"/>
    </source>
</evidence>
<name>A0A316DL61_9FLAO</name>
<dbReference type="Proteomes" id="UP000245667">
    <property type="component" value="Unassembled WGS sequence"/>
</dbReference>
<protein>
    <submittedName>
        <fullName evidence="2">Uncharacterized protein</fullName>
    </submittedName>
</protein>
<evidence type="ECO:0000313" key="3">
    <source>
        <dbReference type="Proteomes" id="UP000245667"/>
    </source>
</evidence>
<evidence type="ECO:0000313" key="1">
    <source>
        <dbReference type="EMBL" id="MBD1263096.1"/>
    </source>
</evidence>
<sequence>MSKKTYGHRQSSAISDYGNALRVGHTQIAIFKAYISEGNIQINITENYDIHDGVSPYKSFRYVVIPSNSDTGKSQGPNFDKMGYHEVMDYLGLDY</sequence>
<keyword evidence="4" id="KW-1185">Reference proteome</keyword>
<comment type="caution">
    <text evidence="2">The sequence shown here is derived from an EMBL/GenBank/DDBJ whole genome shotgun (WGS) entry which is preliminary data.</text>
</comment>
<dbReference type="AlphaFoldDB" id="A0A316DL61"/>